<reference evidence="2 3" key="1">
    <citation type="submission" date="2019-03" db="EMBL/GenBank/DDBJ databases">
        <title>Genomic Encyclopedia of Type Strains, Phase IV (KMG-IV): sequencing the most valuable type-strain genomes for metagenomic binning, comparative biology and taxonomic classification.</title>
        <authorList>
            <person name="Goeker M."/>
        </authorList>
    </citation>
    <scope>NUCLEOTIDE SEQUENCE [LARGE SCALE GENOMIC DNA]</scope>
    <source>
        <strain evidence="2 3">DSM 100309</strain>
    </source>
</reference>
<evidence type="ECO:0000313" key="2">
    <source>
        <dbReference type="EMBL" id="TCV89073.1"/>
    </source>
</evidence>
<keyword evidence="2" id="KW-0687">Ribonucleoprotein</keyword>
<dbReference type="GO" id="GO:0016747">
    <property type="term" value="F:acyltransferase activity, transferring groups other than amino-acyl groups"/>
    <property type="evidence" value="ECO:0007669"/>
    <property type="project" value="InterPro"/>
</dbReference>
<proteinExistence type="predicted"/>
<name>A0A4R3YF22_9PROT</name>
<organism evidence="2 3">
    <name type="scientific">Sulfurirhabdus autotrophica</name>
    <dbReference type="NCBI Taxonomy" id="1706046"/>
    <lineage>
        <taxon>Bacteria</taxon>
        <taxon>Pseudomonadati</taxon>
        <taxon>Pseudomonadota</taxon>
        <taxon>Betaproteobacteria</taxon>
        <taxon>Nitrosomonadales</taxon>
        <taxon>Sulfuricellaceae</taxon>
        <taxon>Sulfurirhabdus</taxon>
    </lineage>
</organism>
<dbReference type="Gene3D" id="3.40.630.30">
    <property type="match status" value="1"/>
</dbReference>
<accession>A0A4R3YF22</accession>
<dbReference type="InterPro" id="IPR016181">
    <property type="entry name" value="Acyl_CoA_acyltransferase"/>
</dbReference>
<keyword evidence="3" id="KW-1185">Reference proteome</keyword>
<sequence length="164" mass="18723">MGNAGEMIVQPIQSDEYRVLSDMVGELLNEIMDKIHVQAFHFNQAETEARAKDLVSRGKYWVFMAKEAVSGELVGFVSLYESYALYAEGAYGTMPELYVRPQWRSRNIGEAMLMEVKKFAASKAWKRLEVTTPPLPEFDRTLKFYQFHGFEIAGGRKLKLDIGV</sequence>
<dbReference type="AlphaFoldDB" id="A0A4R3YF22"/>
<protein>
    <submittedName>
        <fullName evidence="2">Ribosomal protein S18 acetylase RimI-like enzyme</fullName>
    </submittedName>
</protein>
<evidence type="ECO:0000259" key="1">
    <source>
        <dbReference type="PROSITE" id="PS51186"/>
    </source>
</evidence>
<evidence type="ECO:0000313" key="3">
    <source>
        <dbReference type="Proteomes" id="UP000295367"/>
    </source>
</evidence>
<keyword evidence="2" id="KW-0689">Ribosomal protein</keyword>
<dbReference type="Proteomes" id="UP000295367">
    <property type="component" value="Unassembled WGS sequence"/>
</dbReference>
<dbReference type="InterPro" id="IPR000182">
    <property type="entry name" value="GNAT_dom"/>
</dbReference>
<dbReference type="Pfam" id="PF13508">
    <property type="entry name" value="Acetyltransf_7"/>
    <property type="match status" value="1"/>
</dbReference>
<dbReference type="SUPFAM" id="SSF55729">
    <property type="entry name" value="Acyl-CoA N-acyltransferases (Nat)"/>
    <property type="match status" value="1"/>
</dbReference>
<dbReference type="PROSITE" id="PS51186">
    <property type="entry name" value="GNAT"/>
    <property type="match status" value="1"/>
</dbReference>
<comment type="caution">
    <text evidence="2">The sequence shown here is derived from an EMBL/GenBank/DDBJ whole genome shotgun (WGS) entry which is preliminary data.</text>
</comment>
<feature type="domain" description="N-acetyltransferase" evidence="1">
    <location>
        <begin position="23"/>
        <end position="164"/>
    </location>
</feature>
<gene>
    <name evidence="2" type="ORF">EDC63_103145</name>
</gene>
<dbReference type="GO" id="GO:0005840">
    <property type="term" value="C:ribosome"/>
    <property type="evidence" value="ECO:0007669"/>
    <property type="project" value="UniProtKB-KW"/>
</dbReference>
<dbReference type="EMBL" id="SMCO01000003">
    <property type="protein sequence ID" value="TCV89073.1"/>
    <property type="molecule type" value="Genomic_DNA"/>
</dbReference>